<dbReference type="RefSeq" id="WP_034634407.1">
    <property type="nucleotide sequence ID" value="NZ_AXNT01000155.1"/>
</dbReference>
<proteinExistence type="predicted"/>
<dbReference type="OrthoDB" id="4981587at2"/>
<protein>
    <recommendedName>
        <fullName evidence="5">Bacterial spore germination immunoglobulin-like domain-containing protein</fullName>
    </recommendedName>
</protein>
<comment type="caution">
    <text evidence="3">The sequence shown here is derived from an EMBL/GenBank/DDBJ whole genome shotgun (WGS) entry which is preliminary data.</text>
</comment>
<dbReference type="AlphaFoldDB" id="A0A0A0B4X2"/>
<feature type="signal peptide" evidence="2">
    <location>
        <begin position="1"/>
        <end position="26"/>
    </location>
</feature>
<feature type="region of interest" description="Disordered" evidence="1">
    <location>
        <begin position="25"/>
        <end position="78"/>
    </location>
</feature>
<reference evidence="3 4" key="1">
    <citation type="submission" date="2013-10" db="EMBL/GenBank/DDBJ databases">
        <authorList>
            <person name="Wang G."/>
            <person name="Zhuang W."/>
        </authorList>
    </citation>
    <scope>NUCLEOTIDE SEQUENCE [LARGE SCALE GENOMIC DNA]</scope>
    <source>
        <strain evidence="3 4">DSM 20118</strain>
    </source>
</reference>
<keyword evidence="2" id="KW-0732">Signal</keyword>
<keyword evidence="4" id="KW-1185">Reference proteome</keyword>
<sequence length="179" mass="17190">MLLGRRAGALLTGALALALTAGCTGAGRPAEGTPSASTTPEVTSTPTATPTGAPGTGATTEPLPSAAPGDPASPPVAGDGRAVVEVTISFAGWQAEASAVEVSGFVPVVESDGLCRLVLSSAAGEVAVEQAATPDASTTSCGWLSVPAGELSTGTWTAVLSYTSGASVASSTPVPVEVP</sequence>
<organism evidence="3 4">
    <name type="scientific">Cellulomonas cellasea DSM 20118</name>
    <dbReference type="NCBI Taxonomy" id="1408250"/>
    <lineage>
        <taxon>Bacteria</taxon>
        <taxon>Bacillati</taxon>
        <taxon>Actinomycetota</taxon>
        <taxon>Actinomycetes</taxon>
        <taxon>Micrococcales</taxon>
        <taxon>Cellulomonadaceae</taxon>
        <taxon>Cellulomonas</taxon>
    </lineage>
</organism>
<evidence type="ECO:0008006" key="5">
    <source>
        <dbReference type="Google" id="ProtNLM"/>
    </source>
</evidence>
<dbReference type="Proteomes" id="UP000029833">
    <property type="component" value="Unassembled WGS sequence"/>
</dbReference>
<name>A0A0A0B4X2_9CELL</name>
<evidence type="ECO:0000313" key="3">
    <source>
        <dbReference type="EMBL" id="KGM00854.1"/>
    </source>
</evidence>
<evidence type="ECO:0000256" key="2">
    <source>
        <dbReference type="SAM" id="SignalP"/>
    </source>
</evidence>
<evidence type="ECO:0000313" key="4">
    <source>
        <dbReference type="Proteomes" id="UP000029833"/>
    </source>
</evidence>
<dbReference type="EMBL" id="AXNT01000155">
    <property type="protein sequence ID" value="KGM00854.1"/>
    <property type="molecule type" value="Genomic_DNA"/>
</dbReference>
<gene>
    <name evidence="3" type="ORF">Q760_05570</name>
</gene>
<dbReference type="STRING" id="1408250.Q760_05570"/>
<dbReference type="PROSITE" id="PS51257">
    <property type="entry name" value="PROKAR_LIPOPROTEIN"/>
    <property type="match status" value="1"/>
</dbReference>
<evidence type="ECO:0000256" key="1">
    <source>
        <dbReference type="SAM" id="MobiDB-lite"/>
    </source>
</evidence>
<accession>A0A0A0B4X2</accession>
<feature type="chain" id="PRO_5039146115" description="Bacterial spore germination immunoglobulin-like domain-containing protein" evidence="2">
    <location>
        <begin position="27"/>
        <end position="179"/>
    </location>
</feature>